<reference evidence="2" key="1">
    <citation type="submission" date="2019-04" db="EMBL/GenBank/DDBJ databases">
        <authorList>
            <person name="Alioto T."/>
            <person name="Alioto T."/>
        </authorList>
    </citation>
    <scope>NUCLEOTIDE SEQUENCE [LARGE SCALE GENOMIC DNA]</scope>
</reference>
<dbReference type="EMBL" id="CABDUW010000733">
    <property type="protein sequence ID" value="VTJ74292.1"/>
    <property type="molecule type" value="Genomic_DNA"/>
</dbReference>
<proteinExistence type="predicted"/>
<gene>
    <name evidence="2" type="ORF">MONAX_5E028578</name>
</gene>
<evidence type="ECO:0000256" key="1">
    <source>
        <dbReference type="SAM" id="MobiDB-lite"/>
    </source>
</evidence>
<accession>A0A5E4C097</accession>
<feature type="compositionally biased region" description="Pro residues" evidence="1">
    <location>
        <begin position="19"/>
        <end position="30"/>
    </location>
</feature>
<name>A0A5E4C097_MARMO</name>
<protein>
    <submittedName>
        <fullName evidence="2">Uncharacterized protein</fullName>
    </submittedName>
</protein>
<organism evidence="2 3">
    <name type="scientific">Marmota monax</name>
    <name type="common">Woodchuck</name>
    <dbReference type="NCBI Taxonomy" id="9995"/>
    <lineage>
        <taxon>Eukaryota</taxon>
        <taxon>Metazoa</taxon>
        <taxon>Chordata</taxon>
        <taxon>Craniata</taxon>
        <taxon>Vertebrata</taxon>
        <taxon>Euteleostomi</taxon>
        <taxon>Mammalia</taxon>
        <taxon>Eutheria</taxon>
        <taxon>Euarchontoglires</taxon>
        <taxon>Glires</taxon>
        <taxon>Rodentia</taxon>
        <taxon>Sciuromorpha</taxon>
        <taxon>Sciuridae</taxon>
        <taxon>Xerinae</taxon>
        <taxon>Marmotini</taxon>
        <taxon>Marmota</taxon>
    </lineage>
</organism>
<evidence type="ECO:0000313" key="3">
    <source>
        <dbReference type="Proteomes" id="UP000335636"/>
    </source>
</evidence>
<feature type="region of interest" description="Disordered" evidence="1">
    <location>
        <begin position="1"/>
        <end position="77"/>
    </location>
</feature>
<dbReference type="Proteomes" id="UP000335636">
    <property type="component" value="Unassembled WGS sequence"/>
</dbReference>
<comment type="caution">
    <text evidence="2">The sequence shown here is derived from an EMBL/GenBank/DDBJ whole genome shotgun (WGS) entry which is preliminary data.</text>
</comment>
<dbReference type="AlphaFoldDB" id="A0A5E4C097"/>
<feature type="compositionally biased region" description="Low complexity" evidence="1">
    <location>
        <begin position="1"/>
        <end position="13"/>
    </location>
</feature>
<feature type="compositionally biased region" description="Basic and acidic residues" evidence="1">
    <location>
        <begin position="66"/>
        <end position="77"/>
    </location>
</feature>
<keyword evidence="3" id="KW-1185">Reference proteome</keyword>
<evidence type="ECO:0000313" key="2">
    <source>
        <dbReference type="EMBL" id="VTJ74292.1"/>
    </source>
</evidence>
<feature type="compositionally biased region" description="Polar residues" evidence="1">
    <location>
        <begin position="49"/>
        <end position="65"/>
    </location>
</feature>
<sequence length="127" mass="12921">MGAAARAAAAAGAGAPGQGTPPPEPGPAPSATPGTSVLLSLGRGPRPQIFSTYGGQRHLTNQKTAKPQEKELGPRTDPDCVCAALRSRASLRQRLSELGVSEGGAEWQRDLTDCACAAKPKFSGGSR</sequence>